<dbReference type="Proteomes" id="UP000821865">
    <property type="component" value="Chromosome 3"/>
</dbReference>
<evidence type="ECO:0000313" key="2">
    <source>
        <dbReference type="Proteomes" id="UP000821865"/>
    </source>
</evidence>
<dbReference type="EMBL" id="CM023472">
    <property type="protein sequence ID" value="KAH7960638.1"/>
    <property type="molecule type" value="Genomic_DNA"/>
</dbReference>
<organism evidence="1 2">
    <name type="scientific">Dermacentor silvarum</name>
    <name type="common">Tick</name>
    <dbReference type="NCBI Taxonomy" id="543639"/>
    <lineage>
        <taxon>Eukaryota</taxon>
        <taxon>Metazoa</taxon>
        <taxon>Ecdysozoa</taxon>
        <taxon>Arthropoda</taxon>
        <taxon>Chelicerata</taxon>
        <taxon>Arachnida</taxon>
        <taxon>Acari</taxon>
        <taxon>Parasitiformes</taxon>
        <taxon>Ixodida</taxon>
        <taxon>Ixodoidea</taxon>
        <taxon>Ixodidae</taxon>
        <taxon>Rhipicephalinae</taxon>
        <taxon>Dermacentor</taxon>
    </lineage>
</organism>
<reference evidence="1" key="1">
    <citation type="submission" date="2020-05" db="EMBL/GenBank/DDBJ databases">
        <title>Large-scale comparative analyses of tick genomes elucidate their genetic diversity and vector capacities.</title>
        <authorList>
            <person name="Jia N."/>
            <person name="Wang J."/>
            <person name="Shi W."/>
            <person name="Du L."/>
            <person name="Sun Y."/>
            <person name="Zhan W."/>
            <person name="Jiang J."/>
            <person name="Wang Q."/>
            <person name="Zhang B."/>
            <person name="Ji P."/>
            <person name="Sakyi L.B."/>
            <person name="Cui X."/>
            <person name="Yuan T."/>
            <person name="Jiang B."/>
            <person name="Yang W."/>
            <person name="Lam T.T.-Y."/>
            <person name="Chang Q."/>
            <person name="Ding S."/>
            <person name="Wang X."/>
            <person name="Zhu J."/>
            <person name="Ruan X."/>
            <person name="Zhao L."/>
            <person name="Wei J."/>
            <person name="Que T."/>
            <person name="Du C."/>
            <person name="Cheng J."/>
            <person name="Dai P."/>
            <person name="Han X."/>
            <person name="Huang E."/>
            <person name="Gao Y."/>
            <person name="Liu J."/>
            <person name="Shao H."/>
            <person name="Ye R."/>
            <person name="Li L."/>
            <person name="Wei W."/>
            <person name="Wang X."/>
            <person name="Wang C."/>
            <person name="Yang T."/>
            <person name="Huo Q."/>
            <person name="Li W."/>
            <person name="Guo W."/>
            <person name="Chen H."/>
            <person name="Zhou L."/>
            <person name="Ni X."/>
            <person name="Tian J."/>
            <person name="Zhou Y."/>
            <person name="Sheng Y."/>
            <person name="Liu T."/>
            <person name="Pan Y."/>
            <person name="Xia L."/>
            <person name="Li J."/>
            <person name="Zhao F."/>
            <person name="Cao W."/>
        </authorList>
    </citation>
    <scope>NUCLEOTIDE SEQUENCE</scope>
    <source>
        <strain evidence="1">Dsil-2018</strain>
    </source>
</reference>
<sequence length="356" mass="39532">MTWRHAVTLRPSPADKTKRTVRGGRLPGTFEFTHALFHWGSTSSQGSEHRVDGIAYPMEVQLVYTNEKYATVDEADQKDRTAIIATLYQNLQGSLAHPFTLPLLTVLSSGRTGVAVMVLSRELAAGLSGATETDARALLLNTICAILRRPPRCTHLRFWASLRATARNGHGGDPKSHSFTIRLRLHFLAIPPAASTAARTCTWTQKPANGETTNEQSPPDGDQWQRRAAHQGAKPAARLRAAWQRLPRQPRPARRRSRFASEEPGPCIPISTPFPHRSRSHVDVNPSGGVRALEGWRGRRGVFPSERRTDDELLAKWEPDRTRLGNEKGRRDMGKEVKMHAAGRSCVTTAASEREE</sequence>
<gene>
    <name evidence="1" type="ORF">HPB49_021945</name>
</gene>
<protein>
    <submittedName>
        <fullName evidence="1">Uncharacterized protein</fullName>
    </submittedName>
</protein>
<keyword evidence="2" id="KW-1185">Reference proteome</keyword>
<comment type="caution">
    <text evidence="1">The sequence shown here is derived from an EMBL/GenBank/DDBJ whole genome shotgun (WGS) entry which is preliminary data.</text>
</comment>
<accession>A0ACB8D8C0</accession>
<proteinExistence type="predicted"/>
<evidence type="ECO:0000313" key="1">
    <source>
        <dbReference type="EMBL" id="KAH7960638.1"/>
    </source>
</evidence>
<name>A0ACB8D8C0_DERSI</name>